<dbReference type="InterPro" id="IPR036163">
    <property type="entry name" value="HMA_dom_sf"/>
</dbReference>
<feature type="region of interest" description="Disordered" evidence="4">
    <location>
        <begin position="112"/>
        <end position="154"/>
    </location>
</feature>
<dbReference type="InterPro" id="IPR006121">
    <property type="entry name" value="HMA_dom"/>
</dbReference>
<name>A0A833QR60_9POAL</name>
<dbReference type="PROSITE" id="PS50846">
    <property type="entry name" value="HMA_2"/>
    <property type="match status" value="2"/>
</dbReference>
<evidence type="ECO:0000256" key="2">
    <source>
        <dbReference type="ARBA" id="ARBA00023289"/>
    </source>
</evidence>
<dbReference type="EMBL" id="SWLB01000023">
    <property type="protein sequence ID" value="KAF3323627.1"/>
    <property type="molecule type" value="Genomic_DNA"/>
</dbReference>
<proteinExistence type="inferred from homology"/>
<keyword evidence="2" id="KW-0449">Lipoprotein</keyword>
<comment type="caution">
    <text evidence="6">The sequence shown here is derived from an EMBL/GenBank/DDBJ whole genome shotgun (WGS) entry which is preliminary data.</text>
</comment>
<evidence type="ECO:0000256" key="1">
    <source>
        <dbReference type="ARBA" id="ARBA00022723"/>
    </source>
</evidence>
<dbReference type="CDD" id="cd00371">
    <property type="entry name" value="HMA"/>
    <property type="match status" value="2"/>
</dbReference>
<keyword evidence="7" id="KW-1185">Reference proteome</keyword>
<dbReference type="InterPro" id="IPR044577">
    <property type="entry name" value="HIPP4/7/8/17/18/19"/>
</dbReference>
<feature type="domain" description="HMA" evidence="5">
    <location>
        <begin position="52"/>
        <end position="118"/>
    </location>
</feature>
<dbReference type="OrthoDB" id="785630at2759"/>
<dbReference type="AlphaFoldDB" id="A0A833QR60"/>
<gene>
    <name evidence="6" type="ORF">FCM35_KLT12358</name>
</gene>
<evidence type="ECO:0000256" key="4">
    <source>
        <dbReference type="SAM" id="MobiDB-lite"/>
    </source>
</evidence>
<dbReference type="Pfam" id="PF00403">
    <property type="entry name" value="HMA"/>
    <property type="match status" value="2"/>
</dbReference>
<accession>A0A833QR60</accession>
<evidence type="ECO:0000313" key="6">
    <source>
        <dbReference type="EMBL" id="KAF3323627.1"/>
    </source>
</evidence>
<reference evidence="6" key="1">
    <citation type="submission" date="2020-01" db="EMBL/GenBank/DDBJ databases">
        <title>Genome sequence of Kobresia littledalei, the first chromosome-level genome in the family Cyperaceae.</title>
        <authorList>
            <person name="Qu G."/>
        </authorList>
    </citation>
    <scope>NUCLEOTIDE SEQUENCE</scope>
    <source>
        <strain evidence="6">C.B.Clarke</strain>
        <tissue evidence="6">Leaf</tissue>
    </source>
</reference>
<feature type="compositionally biased region" description="Basic and acidic residues" evidence="4">
    <location>
        <begin position="130"/>
        <end position="154"/>
    </location>
</feature>
<evidence type="ECO:0000256" key="3">
    <source>
        <dbReference type="ARBA" id="ARBA00024045"/>
    </source>
</evidence>
<sequence>MGEEEKKSEENTKSKEEKPPEEKKEDGGGETEKKDGDGGATEEKAEAPPPPPEEVVMRVYMHCEGCAKKVKRCLKGFEGVEAVTTDSKAHKVVVKGKKAAEDPMKVVDRVQKKTGRKVELLSPIPPPLPKPKEKKEEEKKADDAPKPEEKKEKPQVITVVLKVHMHCEACAQEIKKRILKMKGVQSAEPNFKASEVAVKGIFDPPTKLVEYVYKRTGKHATIVKTDPPTGDPPADSAADANKPKDDKKDDKSSDEKKDDGDKKDEKTKEENSGDGEKKDGEALVEEGPAGSVLTAAKMERMLNELYQHYPKHATGYTAGYAYNQYPPEIFSDENPNACSVM</sequence>
<feature type="compositionally biased region" description="Low complexity" evidence="4">
    <location>
        <begin position="224"/>
        <end position="240"/>
    </location>
</feature>
<organism evidence="6 7">
    <name type="scientific">Carex littledalei</name>
    <dbReference type="NCBI Taxonomy" id="544730"/>
    <lineage>
        <taxon>Eukaryota</taxon>
        <taxon>Viridiplantae</taxon>
        <taxon>Streptophyta</taxon>
        <taxon>Embryophyta</taxon>
        <taxon>Tracheophyta</taxon>
        <taxon>Spermatophyta</taxon>
        <taxon>Magnoliopsida</taxon>
        <taxon>Liliopsida</taxon>
        <taxon>Poales</taxon>
        <taxon>Cyperaceae</taxon>
        <taxon>Cyperoideae</taxon>
        <taxon>Cariceae</taxon>
        <taxon>Carex</taxon>
        <taxon>Carex subgen. Euthyceras</taxon>
    </lineage>
</organism>
<feature type="domain" description="HMA" evidence="5">
    <location>
        <begin position="156"/>
        <end position="221"/>
    </location>
</feature>
<keyword evidence="1" id="KW-0479">Metal-binding</keyword>
<feature type="compositionally biased region" description="Basic and acidic residues" evidence="4">
    <location>
        <begin position="1"/>
        <end position="46"/>
    </location>
</feature>
<dbReference type="Gene3D" id="3.30.70.100">
    <property type="match status" value="2"/>
</dbReference>
<keyword evidence="2" id="KW-0636">Prenylation</keyword>
<dbReference type="PANTHER" id="PTHR46195">
    <property type="entry name" value="HEAVY METAL-ASSOCIATED ISOPRENYLATED PLANT PROTEIN 7"/>
    <property type="match status" value="1"/>
</dbReference>
<evidence type="ECO:0000259" key="5">
    <source>
        <dbReference type="PROSITE" id="PS50846"/>
    </source>
</evidence>
<feature type="region of interest" description="Disordered" evidence="4">
    <location>
        <begin position="1"/>
        <end position="53"/>
    </location>
</feature>
<dbReference type="SUPFAM" id="SSF55008">
    <property type="entry name" value="HMA, heavy metal-associated domain"/>
    <property type="match status" value="2"/>
</dbReference>
<dbReference type="PANTHER" id="PTHR46195:SF2">
    <property type="entry name" value="HEAVY METAL-ASSOCIATED ISOPRENYLATED PLANT PROTEIN 7"/>
    <property type="match status" value="1"/>
</dbReference>
<feature type="region of interest" description="Disordered" evidence="4">
    <location>
        <begin position="222"/>
        <end position="291"/>
    </location>
</feature>
<feature type="compositionally biased region" description="Basic and acidic residues" evidence="4">
    <location>
        <begin position="241"/>
        <end position="281"/>
    </location>
</feature>
<dbReference type="Proteomes" id="UP000623129">
    <property type="component" value="Unassembled WGS sequence"/>
</dbReference>
<comment type="similarity">
    <text evidence="3">Belongs to the HIPP family.</text>
</comment>
<evidence type="ECO:0000313" key="7">
    <source>
        <dbReference type="Proteomes" id="UP000623129"/>
    </source>
</evidence>
<protein>
    <submittedName>
        <fullName evidence="6">Neurofilament heavy polypeptide</fullName>
    </submittedName>
</protein>
<dbReference type="GO" id="GO:0046872">
    <property type="term" value="F:metal ion binding"/>
    <property type="evidence" value="ECO:0007669"/>
    <property type="project" value="UniProtKB-KW"/>
</dbReference>